<organism evidence="11">
    <name type="scientific">Planktothricoides sp. SpSt-374</name>
    <dbReference type="NCBI Taxonomy" id="2282167"/>
    <lineage>
        <taxon>Bacteria</taxon>
        <taxon>Bacillati</taxon>
        <taxon>Cyanobacteriota</taxon>
        <taxon>Cyanophyceae</taxon>
        <taxon>Oscillatoriophycideae</taxon>
        <taxon>Oscillatoriales</taxon>
        <taxon>Oscillatoriaceae</taxon>
        <taxon>Planktothricoides</taxon>
    </lineage>
</organism>
<dbReference type="Gene3D" id="3.30.70.100">
    <property type="match status" value="1"/>
</dbReference>
<protein>
    <submittedName>
        <fullName evidence="11">Mechanosensitive ion channel family protein</fullName>
    </submittedName>
</protein>
<accession>A0A7C3VQC7</accession>
<feature type="transmembrane region" description="Helical" evidence="7">
    <location>
        <begin position="83"/>
        <end position="108"/>
    </location>
</feature>
<evidence type="ECO:0000256" key="4">
    <source>
        <dbReference type="ARBA" id="ARBA00022692"/>
    </source>
</evidence>
<feature type="domain" description="Mechanosensitive ion channel MscS C-terminal" evidence="9">
    <location>
        <begin position="246"/>
        <end position="331"/>
    </location>
</feature>
<evidence type="ECO:0000313" key="11">
    <source>
        <dbReference type="EMBL" id="HGG03558.1"/>
    </source>
</evidence>
<evidence type="ECO:0000256" key="3">
    <source>
        <dbReference type="ARBA" id="ARBA00022475"/>
    </source>
</evidence>
<feature type="transmembrane region" description="Helical" evidence="7">
    <location>
        <begin position="6"/>
        <end position="27"/>
    </location>
</feature>
<dbReference type="Pfam" id="PF21088">
    <property type="entry name" value="MS_channel_1st"/>
    <property type="match status" value="1"/>
</dbReference>
<dbReference type="Gene3D" id="2.30.30.60">
    <property type="match status" value="1"/>
</dbReference>
<dbReference type="InterPro" id="IPR011066">
    <property type="entry name" value="MscS_channel_C_sf"/>
</dbReference>
<comment type="subcellular location">
    <subcellularLocation>
        <location evidence="1">Cell membrane</location>
        <topology evidence="1">Multi-pass membrane protein</topology>
    </subcellularLocation>
</comment>
<dbReference type="InterPro" id="IPR049278">
    <property type="entry name" value="MS_channel_C"/>
</dbReference>
<dbReference type="InterPro" id="IPR010920">
    <property type="entry name" value="LSM_dom_sf"/>
</dbReference>
<feature type="transmembrane region" description="Helical" evidence="7">
    <location>
        <begin position="48"/>
        <end position="71"/>
    </location>
</feature>
<feature type="transmembrane region" description="Helical" evidence="7">
    <location>
        <begin position="128"/>
        <end position="149"/>
    </location>
</feature>
<dbReference type="InterPro" id="IPR049142">
    <property type="entry name" value="MS_channel_1st"/>
</dbReference>
<dbReference type="InterPro" id="IPR011014">
    <property type="entry name" value="MscS_channel_TM-2"/>
</dbReference>
<reference evidence="11" key="1">
    <citation type="journal article" date="2020" name="mSystems">
        <title>Genome- and Community-Level Interaction Insights into Carbon Utilization and Element Cycling Functions of Hydrothermarchaeota in Hydrothermal Sediment.</title>
        <authorList>
            <person name="Zhou Z."/>
            <person name="Liu Y."/>
            <person name="Xu W."/>
            <person name="Pan J."/>
            <person name="Luo Z.H."/>
            <person name="Li M."/>
        </authorList>
    </citation>
    <scope>NUCLEOTIDE SEQUENCE [LARGE SCALE GENOMIC DNA]</scope>
    <source>
        <strain evidence="11">SpSt-374</strain>
    </source>
</reference>
<dbReference type="Pfam" id="PF21082">
    <property type="entry name" value="MS_channel_3rd"/>
    <property type="match status" value="1"/>
</dbReference>
<evidence type="ECO:0000256" key="1">
    <source>
        <dbReference type="ARBA" id="ARBA00004651"/>
    </source>
</evidence>
<dbReference type="InterPro" id="IPR006685">
    <property type="entry name" value="MscS_channel_2nd"/>
</dbReference>
<dbReference type="PANTHER" id="PTHR30221">
    <property type="entry name" value="SMALL-CONDUCTANCE MECHANOSENSITIVE CHANNEL"/>
    <property type="match status" value="1"/>
</dbReference>
<comment type="caution">
    <text evidence="11">The sequence shown here is derived from an EMBL/GenBank/DDBJ whole genome shotgun (WGS) entry which is preliminary data.</text>
</comment>
<dbReference type="InterPro" id="IPR023408">
    <property type="entry name" value="MscS_beta-dom_sf"/>
</dbReference>
<evidence type="ECO:0000259" key="8">
    <source>
        <dbReference type="Pfam" id="PF00924"/>
    </source>
</evidence>
<keyword evidence="5 7" id="KW-1133">Transmembrane helix</keyword>
<evidence type="ECO:0000259" key="9">
    <source>
        <dbReference type="Pfam" id="PF21082"/>
    </source>
</evidence>
<keyword evidence="4 7" id="KW-0812">Transmembrane</keyword>
<evidence type="ECO:0000256" key="6">
    <source>
        <dbReference type="ARBA" id="ARBA00023136"/>
    </source>
</evidence>
<dbReference type="GO" id="GO:0005886">
    <property type="term" value="C:plasma membrane"/>
    <property type="evidence" value="ECO:0007669"/>
    <property type="project" value="UniProtKB-SubCell"/>
</dbReference>
<proteinExistence type="inferred from homology"/>
<comment type="similarity">
    <text evidence="2">Belongs to the MscS (TC 1.A.23) family.</text>
</comment>
<dbReference type="EMBL" id="DSPX01000248">
    <property type="protein sequence ID" value="HGG03558.1"/>
    <property type="molecule type" value="Genomic_DNA"/>
</dbReference>
<sequence length="355" mass="39591">MIDTAMIINLLRPLALILCGLVGGLIFEKRILKKIKQILEKKGIKLNLVISEYLRGVPFVFFFVLGIYVAIVSSSLNDQVRDLLAKMLLAIILGTATLVASRLALGFVRLYSNTSEGVLPLTSLFENLTNLVIFTIGTLIILQSIGISITPLLTALGVGGLSIGLALQATLGNLVSGVNIIMSRKVNPGDYVKLETGEEGYVTDVTWRHTTIREYQNNLIVVPNAKLVSSTFKNYHLPQKEMMVMVELGVGYDNDLEKVEQVTIAVAEEVMSQVAGCVPEFQPFMRYHTFGYFSINFTVYLASKEFIDHLIARHEFMKLLYKRYQEEGINIPFPIQPVYLPDKSDNSPQETHKIS</sequence>
<evidence type="ECO:0000259" key="10">
    <source>
        <dbReference type="Pfam" id="PF21088"/>
    </source>
</evidence>
<keyword evidence="6 7" id="KW-0472">Membrane</keyword>
<evidence type="ECO:0000256" key="5">
    <source>
        <dbReference type="ARBA" id="ARBA00022989"/>
    </source>
</evidence>
<dbReference type="SUPFAM" id="SSF50182">
    <property type="entry name" value="Sm-like ribonucleoproteins"/>
    <property type="match status" value="1"/>
</dbReference>
<keyword evidence="3" id="KW-1003">Cell membrane</keyword>
<dbReference type="SUPFAM" id="SSF82689">
    <property type="entry name" value="Mechanosensitive channel protein MscS (YggB), C-terminal domain"/>
    <property type="match status" value="1"/>
</dbReference>
<name>A0A7C3VQC7_9CYAN</name>
<dbReference type="PANTHER" id="PTHR30221:SF1">
    <property type="entry name" value="SMALL-CONDUCTANCE MECHANOSENSITIVE CHANNEL"/>
    <property type="match status" value="1"/>
</dbReference>
<evidence type="ECO:0000256" key="7">
    <source>
        <dbReference type="SAM" id="Phobius"/>
    </source>
</evidence>
<dbReference type="InterPro" id="IPR045275">
    <property type="entry name" value="MscS_archaea/bacteria_type"/>
</dbReference>
<dbReference type="Gene3D" id="1.10.287.1260">
    <property type="match status" value="1"/>
</dbReference>
<feature type="domain" description="Mechanosensitive ion channel transmembrane helices 2/3" evidence="10">
    <location>
        <begin position="127"/>
        <end position="168"/>
    </location>
</feature>
<gene>
    <name evidence="11" type="ORF">ENR15_23690</name>
</gene>
<dbReference type="Pfam" id="PF00924">
    <property type="entry name" value="MS_channel_2nd"/>
    <property type="match status" value="1"/>
</dbReference>
<dbReference type="AlphaFoldDB" id="A0A7C3VQC7"/>
<evidence type="ECO:0000256" key="2">
    <source>
        <dbReference type="ARBA" id="ARBA00008017"/>
    </source>
</evidence>
<feature type="transmembrane region" description="Helical" evidence="7">
    <location>
        <begin position="155"/>
        <end position="175"/>
    </location>
</feature>
<feature type="domain" description="Mechanosensitive ion channel MscS" evidence="8">
    <location>
        <begin position="171"/>
        <end position="236"/>
    </location>
</feature>
<dbReference type="GO" id="GO:0008381">
    <property type="term" value="F:mechanosensitive monoatomic ion channel activity"/>
    <property type="evidence" value="ECO:0007669"/>
    <property type="project" value="InterPro"/>
</dbReference>
<dbReference type="SUPFAM" id="SSF82861">
    <property type="entry name" value="Mechanosensitive channel protein MscS (YggB), transmembrane region"/>
    <property type="match status" value="1"/>
</dbReference>